<dbReference type="InterPro" id="IPR029063">
    <property type="entry name" value="SAM-dependent_MTases_sf"/>
</dbReference>
<reference evidence="2" key="1">
    <citation type="submission" date="2022-10" db="EMBL/GenBank/DDBJ databases">
        <authorList>
            <person name="Chen Y."/>
            <person name="Dougan E. K."/>
            <person name="Chan C."/>
            <person name="Rhodes N."/>
            <person name="Thang M."/>
        </authorList>
    </citation>
    <scope>NUCLEOTIDE SEQUENCE</scope>
</reference>
<dbReference type="Proteomes" id="UP001152797">
    <property type="component" value="Unassembled WGS sequence"/>
</dbReference>
<keyword evidence="4" id="KW-1185">Reference proteome</keyword>
<dbReference type="SUPFAM" id="SSF53335">
    <property type="entry name" value="S-adenosyl-L-methionine-dependent methyltransferases"/>
    <property type="match status" value="1"/>
</dbReference>
<comment type="caution">
    <text evidence="2">The sequence shown here is derived from an EMBL/GenBank/DDBJ whole genome shotgun (WGS) entry which is preliminary data.</text>
</comment>
<evidence type="ECO:0000313" key="3">
    <source>
        <dbReference type="EMBL" id="CAL4769292.1"/>
    </source>
</evidence>
<dbReference type="Gene3D" id="3.40.50.150">
    <property type="entry name" value="Vaccinia Virus protein VP39"/>
    <property type="match status" value="1"/>
</dbReference>
<evidence type="ECO:0000313" key="4">
    <source>
        <dbReference type="Proteomes" id="UP001152797"/>
    </source>
</evidence>
<feature type="signal peptide" evidence="1">
    <location>
        <begin position="1"/>
        <end position="26"/>
    </location>
</feature>
<dbReference type="AlphaFoldDB" id="A0A9P1FPI6"/>
<name>A0A9P1FPI6_9DINO</name>
<dbReference type="EMBL" id="CAMXCT010000673">
    <property type="protein sequence ID" value="CAI3981980.1"/>
    <property type="molecule type" value="Genomic_DNA"/>
</dbReference>
<protein>
    <submittedName>
        <fullName evidence="2">Uncharacterized protein</fullName>
    </submittedName>
</protein>
<evidence type="ECO:0000313" key="2">
    <source>
        <dbReference type="EMBL" id="CAI3981980.1"/>
    </source>
</evidence>
<dbReference type="EMBL" id="CAMXCT020000673">
    <property type="protein sequence ID" value="CAL1135355.1"/>
    <property type="molecule type" value="Genomic_DNA"/>
</dbReference>
<evidence type="ECO:0000256" key="1">
    <source>
        <dbReference type="SAM" id="SignalP"/>
    </source>
</evidence>
<proteinExistence type="predicted"/>
<dbReference type="EMBL" id="CAMXCT030000673">
    <property type="protein sequence ID" value="CAL4769292.1"/>
    <property type="molecule type" value="Genomic_DNA"/>
</dbReference>
<organism evidence="2">
    <name type="scientific">Cladocopium goreaui</name>
    <dbReference type="NCBI Taxonomy" id="2562237"/>
    <lineage>
        <taxon>Eukaryota</taxon>
        <taxon>Sar</taxon>
        <taxon>Alveolata</taxon>
        <taxon>Dinophyceae</taxon>
        <taxon>Suessiales</taxon>
        <taxon>Symbiodiniaceae</taxon>
        <taxon>Cladocopium</taxon>
    </lineage>
</organism>
<accession>A0A9P1FPI6</accession>
<reference evidence="3 4" key="2">
    <citation type="submission" date="2024-05" db="EMBL/GenBank/DDBJ databases">
        <authorList>
            <person name="Chen Y."/>
            <person name="Shah S."/>
            <person name="Dougan E. K."/>
            <person name="Thang M."/>
            <person name="Chan C."/>
        </authorList>
    </citation>
    <scope>NUCLEOTIDE SEQUENCE [LARGE SCALE GENOMIC DNA]</scope>
</reference>
<sequence>MPRASFSPSPWRWFWIWVLLAQRSGGAPNMDELAKDVLPDKNEDAWTTSSRFKLDLVEMFGNNSEEVILEVGAHLGHCTRVLSRLFQTVLALEHSPHVLKQNALRNADLKNVVYLQFHSVLDDWNLFGHNKIHVVFIDAAHDYASVKSDLDRALALPYVHSIVLDDYGTRVGVHRAVDEALQRGQATLRRYVGRAPPWSYDGITKIGDWEGVVLEPTSFMAARREAGKAQRLEDALLETSWVVFPAGVFSSGYFVPHGHIDLSRPHLGTSSYGPLEWRQAIDGELGGLEERTLILQFTEAPRQRIQAQVNNERTGMALLRNDGVVLVAVRKDMMRVIGDKLLSFPH</sequence>
<dbReference type="OrthoDB" id="412423at2759"/>
<gene>
    <name evidence="2" type="ORF">C1SCF055_LOCUS9722</name>
</gene>
<keyword evidence="1" id="KW-0732">Signal</keyword>
<dbReference type="Pfam" id="PF13578">
    <property type="entry name" value="Methyltransf_24"/>
    <property type="match status" value="1"/>
</dbReference>
<feature type="chain" id="PRO_5043272286" evidence="1">
    <location>
        <begin position="27"/>
        <end position="346"/>
    </location>
</feature>